<evidence type="ECO:0000313" key="1">
    <source>
        <dbReference type="EMBL" id="SUP75736.1"/>
    </source>
</evidence>
<dbReference type="EC" id="3.5.1.9" evidence="1"/>
<protein>
    <submittedName>
        <fullName evidence="1">Kynurenine formamidase</fullName>
        <ecNumber evidence="1">3.5.1.9</ecNumber>
    </submittedName>
</protein>
<sequence length="239" mass="26156">MSNILARVILYTVVTVIFCQSAMAVTLPKPQKYVELNHPLETGMQTYPGLSDVEIYKTAPRYPNGALIDGIKFLGISATYIDSPYHADEKGMKISDYPLEKLVNLPIVVVKLPANSHVFDVSSFKNLDVKGKAVLLNTGKSKEFGTPEYSKNPPYMTTEAANWLVNNHASLVGIDALLVDNFNKNDTIPVHDILLKNGIVIAEDMTNIDAVAGKDAYLTAVPPRAPMASFPARIFAAIY</sequence>
<dbReference type="Gene3D" id="3.50.30.50">
    <property type="entry name" value="Putative cyclase"/>
    <property type="match status" value="1"/>
</dbReference>
<organism evidence="1 2">
    <name type="scientific">Yersinia frederiksenii</name>
    <dbReference type="NCBI Taxonomy" id="29484"/>
    <lineage>
        <taxon>Bacteria</taxon>
        <taxon>Pseudomonadati</taxon>
        <taxon>Pseudomonadota</taxon>
        <taxon>Gammaproteobacteria</taxon>
        <taxon>Enterobacterales</taxon>
        <taxon>Yersiniaceae</taxon>
        <taxon>Yersinia</taxon>
    </lineage>
</organism>
<dbReference type="InterPro" id="IPR037175">
    <property type="entry name" value="KFase_sf"/>
</dbReference>
<dbReference type="PANTHER" id="PTHR31118">
    <property type="entry name" value="CYCLASE-LIKE PROTEIN 2"/>
    <property type="match status" value="1"/>
</dbReference>
<dbReference type="GO" id="GO:0019441">
    <property type="term" value="P:L-tryptophan catabolic process to kynurenine"/>
    <property type="evidence" value="ECO:0007669"/>
    <property type="project" value="InterPro"/>
</dbReference>
<dbReference type="EMBL" id="UHJA01000001">
    <property type="protein sequence ID" value="SUP75736.1"/>
    <property type="molecule type" value="Genomic_DNA"/>
</dbReference>
<proteinExistence type="predicted"/>
<evidence type="ECO:0000313" key="2">
    <source>
        <dbReference type="Proteomes" id="UP000254835"/>
    </source>
</evidence>
<dbReference type="Pfam" id="PF04199">
    <property type="entry name" value="Cyclase"/>
    <property type="match status" value="1"/>
</dbReference>
<accession>A0A380PQ51</accession>
<dbReference type="RefSeq" id="WP_204365714.1">
    <property type="nucleotide sequence ID" value="NZ_CP023964.1"/>
</dbReference>
<dbReference type="GO" id="GO:0004061">
    <property type="term" value="F:arylformamidase activity"/>
    <property type="evidence" value="ECO:0007669"/>
    <property type="project" value="UniProtKB-EC"/>
</dbReference>
<reference evidence="1 2" key="1">
    <citation type="submission" date="2018-06" db="EMBL/GenBank/DDBJ databases">
        <authorList>
            <consortium name="Pathogen Informatics"/>
            <person name="Doyle S."/>
        </authorList>
    </citation>
    <scope>NUCLEOTIDE SEQUENCE [LARGE SCALE GENOMIC DNA]</scope>
    <source>
        <strain evidence="1 2">NCTC11470</strain>
    </source>
</reference>
<dbReference type="PANTHER" id="PTHR31118:SF32">
    <property type="entry name" value="KYNURENINE FORMAMIDASE"/>
    <property type="match status" value="1"/>
</dbReference>
<name>A0A380PQ51_YERFR</name>
<gene>
    <name evidence="1" type="primary">kynB</name>
    <name evidence="1" type="ORF">NCTC11470_00755</name>
</gene>
<dbReference type="AlphaFoldDB" id="A0A380PQ51"/>
<dbReference type="SUPFAM" id="SSF102198">
    <property type="entry name" value="Putative cyclase"/>
    <property type="match status" value="1"/>
</dbReference>
<keyword evidence="1" id="KW-0378">Hydrolase</keyword>
<dbReference type="GeneID" id="57907023"/>
<dbReference type="Proteomes" id="UP000254835">
    <property type="component" value="Unassembled WGS sequence"/>
</dbReference>
<dbReference type="InterPro" id="IPR007325">
    <property type="entry name" value="KFase/CYL"/>
</dbReference>